<keyword evidence="3" id="KW-1185">Reference proteome</keyword>
<evidence type="ECO:0000313" key="2">
    <source>
        <dbReference type="EMBL" id="KRK01993.1"/>
    </source>
</evidence>
<reference evidence="2 3" key="1">
    <citation type="journal article" date="2007" name="Nature">
        <title>Evolution of genes and genomes on the Drosophila phylogeny.</title>
        <authorList>
            <consortium name="Drosophila 12 Genomes Consortium"/>
            <person name="Clark A.G."/>
            <person name="Eisen M.B."/>
            <person name="Smith D.R."/>
            <person name="Bergman C.M."/>
            <person name="Oliver B."/>
            <person name="Markow T.A."/>
            <person name="Kaufman T.C."/>
            <person name="Kellis M."/>
            <person name="Gelbart W."/>
            <person name="Iyer V.N."/>
            <person name="Pollard D.A."/>
            <person name="Sackton T.B."/>
            <person name="Larracuente A.M."/>
            <person name="Singh N.D."/>
            <person name="Abad J.P."/>
            <person name="Abt D.N."/>
            <person name="Adryan B."/>
            <person name="Aguade M."/>
            <person name="Akashi H."/>
            <person name="Anderson W.W."/>
            <person name="Aquadro C.F."/>
            <person name="Ardell D.H."/>
            <person name="Arguello R."/>
            <person name="Artieri C.G."/>
            <person name="Barbash D.A."/>
            <person name="Barker D."/>
            <person name="Barsanti P."/>
            <person name="Batterham P."/>
            <person name="Batzoglou S."/>
            <person name="Begun D."/>
            <person name="Bhutkar A."/>
            <person name="Blanco E."/>
            <person name="Bosak S.A."/>
            <person name="Bradley R.K."/>
            <person name="Brand A.D."/>
            <person name="Brent M.R."/>
            <person name="Brooks A.N."/>
            <person name="Brown R.H."/>
            <person name="Butlin R.K."/>
            <person name="Caggese C."/>
            <person name="Calvi B.R."/>
            <person name="Bernardo de Carvalho A."/>
            <person name="Caspi A."/>
            <person name="Castrezana S."/>
            <person name="Celniker S.E."/>
            <person name="Chang J.L."/>
            <person name="Chapple C."/>
            <person name="Chatterji S."/>
            <person name="Chinwalla A."/>
            <person name="Civetta A."/>
            <person name="Clifton S.W."/>
            <person name="Comeron J.M."/>
            <person name="Costello J.C."/>
            <person name="Coyne J.A."/>
            <person name="Daub J."/>
            <person name="David R.G."/>
            <person name="Delcher A.L."/>
            <person name="Delehaunty K."/>
            <person name="Do C.B."/>
            <person name="Ebling H."/>
            <person name="Edwards K."/>
            <person name="Eickbush T."/>
            <person name="Evans J.D."/>
            <person name="Filipski A."/>
            <person name="Findeiss S."/>
            <person name="Freyhult E."/>
            <person name="Fulton L."/>
            <person name="Fulton R."/>
            <person name="Garcia A.C."/>
            <person name="Gardiner A."/>
            <person name="Garfield D.A."/>
            <person name="Garvin B.E."/>
            <person name="Gibson G."/>
            <person name="Gilbert D."/>
            <person name="Gnerre S."/>
            <person name="Godfrey J."/>
            <person name="Good R."/>
            <person name="Gotea V."/>
            <person name="Gravely B."/>
            <person name="Greenberg A.J."/>
            <person name="Griffiths-Jones S."/>
            <person name="Gross S."/>
            <person name="Guigo R."/>
            <person name="Gustafson E.A."/>
            <person name="Haerty W."/>
            <person name="Hahn M.W."/>
            <person name="Halligan D.L."/>
            <person name="Halpern A.L."/>
            <person name="Halter G.M."/>
            <person name="Han M.V."/>
            <person name="Heger A."/>
            <person name="Hillier L."/>
            <person name="Hinrichs A.S."/>
            <person name="Holmes I."/>
            <person name="Hoskins R.A."/>
            <person name="Hubisz M.J."/>
            <person name="Hultmark D."/>
            <person name="Huntley M.A."/>
            <person name="Jaffe D.B."/>
            <person name="Jagadeeshan S."/>
            <person name="Jeck W.R."/>
            <person name="Johnson J."/>
            <person name="Jones C.D."/>
            <person name="Jordan W.C."/>
            <person name="Karpen G.H."/>
            <person name="Kataoka E."/>
            <person name="Keightley P.D."/>
            <person name="Kheradpour P."/>
            <person name="Kirkness E.F."/>
            <person name="Koerich L.B."/>
            <person name="Kristiansen K."/>
            <person name="Kudrna D."/>
            <person name="Kulathinal R.J."/>
            <person name="Kumar S."/>
            <person name="Kwok R."/>
            <person name="Lander E."/>
            <person name="Langley C.H."/>
            <person name="Lapoint R."/>
            <person name="Lazzaro B.P."/>
            <person name="Lee S.J."/>
            <person name="Levesque L."/>
            <person name="Li R."/>
            <person name="Lin C.F."/>
            <person name="Lin M.F."/>
            <person name="Lindblad-Toh K."/>
            <person name="Llopart A."/>
            <person name="Long M."/>
            <person name="Low L."/>
            <person name="Lozovsky E."/>
            <person name="Lu J."/>
            <person name="Luo M."/>
            <person name="Machado C.A."/>
            <person name="Makalowski W."/>
            <person name="Marzo M."/>
            <person name="Matsuda M."/>
            <person name="Matzkin L."/>
            <person name="McAllister B."/>
            <person name="McBride C.S."/>
            <person name="McKernan B."/>
            <person name="McKernan K."/>
            <person name="Mendez-Lago M."/>
            <person name="Minx P."/>
            <person name="Mollenhauer M.U."/>
            <person name="Montooth K."/>
            <person name="Mount S.M."/>
            <person name="Mu X."/>
            <person name="Myers E."/>
            <person name="Negre B."/>
            <person name="Newfeld S."/>
            <person name="Nielsen R."/>
            <person name="Noor M.A."/>
            <person name="O'Grady P."/>
            <person name="Pachter L."/>
            <person name="Papaceit M."/>
            <person name="Parisi M.J."/>
            <person name="Parisi M."/>
            <person name="Parts L."/>
            <person name="Pedersen J.S."/>
            <person name="Pesole G."/>
            <person name="Phillippy A.M."/>
            <person name="Ponting C.P."/>
            <person name="Pop M."/>
            <person name="Porcelli D."/>
            <person name="Powell J.R."/>
            <person name="Prohaska S."/>
            <person name="Pruitt K."/>
            <person name="Puig M."/>
            <person name="Quesneville H."/>
            <person name="Ram K.R."/>
            <person name="Rand D."/>
            <person name="Rasmussen M.D."/>
            <person name="Reed L.K."/>
            <person name="Reenan R."/>
            <person name="Reily A."/>
            <person name="Remington K.A."/>
            <person name="Rieger T.T."/>
            <person name="Ritchie M.G."/>
            <person name="Robin C."/>
            <person name="Rogers Y.H."/>
            <person name="Rohde C."/>
            <person name="Rozas J."/>
            <person name="Rubenfield M.J."/>
            <person name="Ruiz A."/>
            <person name="Russo S."/>
            <person name="Salzberg S.L."/>
            <person name="Sanchez-Gracia A."/>
            <person name="Saranga D.J."/>
            <person name="Sato H."/>
            <person name="Schaeffer S.W."/>
            <person name="Schatz M.C."/>
            <person name="Schlenke T."/>
            <person name="Schwartz R."/>
            <person name="Segarra C."/>
            <person name="Singh R.S."/>
            <person name="Sirot L."/>
            <person name="Sirota M."/>
            <person name="Sisneros N.B."/>
            <person name="Smith C.D."/>
            <person name="Smith T.F."/>
            <person name="Spieth J."/>
            <person name="Stage D.E."/>
            <person name="Stark A."/>
            <person name="Stephan W."/>
            <person name="Strausberg R.L."/>
            <person name="Strempel S."/>
            <person name="Sturgill D."/>
            <person name="Sutton G."/>
            <person name="Sutton G.G."/>
            <person name="Tao W."/>
            <person name="Teichmann S."/>
            <person name="Tobari Y.N."/>
            <person name="Tomimura Y."/>
            <person name="Tsolas J.M."/>
            <person name="Valente V.L."/>
            <person name="Venter E."/>
            <person name="Venter J.C."/>
            <person name="Vicario S."/>
            <person name="Vieira F.G."/>
            <person name="Vilella A.J."/>
            <person name="Villasante A."/>
            <person name="Walenz B."/>
            <person name="Wang J."/>
            <person name="Wasserman M."/>
            <person name="Watts T."/>
            <person name="Wilson D."/>
            <person name="Wilson R.K."/>
            <person name="Wing R.A."/>
            <person name="Wolfner M.F."/>
            <person name="Wong A."/>
            <person name="Wong G.K."/>
            <person name="Wu C.I."/>
            <person name="Wu G."/>
            <person name="Yamamoto D."/>
            <person name="Yang H.P."/>
            <person name="Yang S.P."/>
            <person name="Yorke J.A."/>
            <person name="Yoshida K."/>
            <person name="Zdobnov E."/>
            <person name="Zhang P."/>
            <person name="Zhang Y."/>
            <person name="Zimin A.V."/>
            <person name="Baldwin J."/>
            <person name="Abdouelleil A."/>
            <person name="Abdulkadir J."/>
            <person name="Abebe A."/>
            <person name="Abera B."/>
            <person name="Abreu J."/>
            <person name="Acer S.C."/>
            <person name="Aftuck L."/>
            <person name="Alexander A."/>
            <person name="An P."/>
            <person name="Anderson E."/>
            <person name="Anderson S."/>
            <person name="Arachi H."/>
            <person name="Azer M."/>
            <person name="Bachantsang P."/>
            <person name="Barry A."/>
            <person name="Bayul T."/>
            <person name="Berlin A."/>
            <person name="Bessette D."/>
            <person name="Bloom T."/>
            <person name="Blye J."/>
            <person name="Boguslavskiy L."/>
            <person name="Bonnet C."/>
            <person name="Boukhgalter B."/>
            <person name="Bourzgui I."/>
            <person name="Brown A."/>
            <person name="Cahill P."/>
            <person name="Channer S."/>
            <person name="Cheshatsang Y."/>
            <person name="Chuda L."/>
            <person name="Citroen M."/>
            <person name="Collymore A."/>
            <person name="Cooke P."/>
            <person name="Costello M."/>
            <person name="D'Aco K."/>
            <person name="Daza R."/>
            <person name="De Haan G."/>
            <person name="DeGray S."/>
            <person name="DeMaso C."/>
            <person name="Dhargay N."/>
            <person name="Dooley K."/>
            <person name="Dooley E."/>
            <person name="Doricent M."/>
            <person name="Dorje P."/>
            <person name="Dorjee K."/>
            <person name="Dupes A."/>
            <person name="Elong R."/>
            <person name="Falk J."/>
            <person name="Farina A."/>
            <person name="Faro S."/>
            <person name="Ferguson D."/>
            <person name="Fisher S."/>
            <person name="Foley C.D."/>
            <person name="Franke A."/>
            <person name="Friedrich D."/>
            <person name="Gadbois L."/>
            <person name="Gearin G."/>
            <person name="Gearin C.R."/>
            <person name="Giannoukos G."/>
            <person name="Goode T."/>
            <person name="Graham J."/>
            <person name="Grandbois E."/>
            <person name="Grewal S."/>
            <person name="Gyaltsen K."/>
            <person name="Hafez N."/>
            <person name="Hagos B."/>
            <person name="Hall J."/>
            <person name="Henson C."/>
            <person name="Hollinger A."/>
            <person name="Honan T."/>
            <person name="Huard M.D."/>
            <person name="Hughes L."/>
            <person name="Hurhula B."/>
            <person name="Husby M.E."/>
            <person name="Kamat A."/>
            <person name="Kanga B."/>
            <person name="Kashin S."/>
            <person name="Khazanovich D."/>
            <person name="Kisner P."/>
            <person name="Lance K."/>
            <person name="Lara M."/>
            <person name="Lee W."/>
            <person name="Lennon N."/>
            <person name="Letendre F."/>
            <person name="LeVine R."/>
            <person name="Lipovsky A."/>
            <person name="Liu X."/>
            <person name="Liu J."/>
            <person name="Liu S."/>
            <person name="Lokyitsang T."/>
            <person name="Lokyitsang Y."/>
            <person name="Lubonja R."/>
            <person name="Lui A."/>
            <person name="MacDonald P."/>
            <person name="Magnisalis V."/>
            <person name="Maru K."/>
            <person name="Matthews C."/>
            <person name="McCusker W."/>
            <person name="McDonough S."/>
            <person name="Mehta T."/>
            <person name="Meldrim J."/>
            <person name="Meneus L."/>
            <person name="Mihai O."/>
            <person name="Mihalev A."/>
            <person name="Mihova T."/>
            <person name="Mittelman R."/>
            <person name="Mlenga V."/>
            <person name="Montmayeur A."/>
            <person name="Mulrain L."/>
            <person name="Navidi A."/>
            <person name="Naylor J."/>
            <person name="Negash T."/>
            <person name="Nguyen T."/>
            <person name="Nguyen N."/>
            <person name="Nicol R."/>
            <person name="Norbu C."/>
            <person name="Norbu N."/>
            <person name="Novod N."/>
            <person name="O'Neill B."/>
            <person name="Osman S."/>
            <person name="Markiewicz E."/>
            <person name="Oyono O.L."/>
            <person name="Patti C."/>
            <person name="Phunkhang P."/>
            <person name="Pierre F."/>
            <person name="Priest M."/>
            <person name="Raghuraman S."/>
            <person name="Rege F."/>
            <person name="Reyes R."/>
            <person name="Rise C."/>
            <person name="Rogov P."/>
            <person name="Ross K."/>
            <person name="Ryan E."/>
            <person name="Settipalli S."/>
            <person name="Shea T."/>
            <person name="Sherpa N."/>
            <person name="Shi L."/>
            <person name="Shih D."/>
            <person name="Sparrow T."/>
            <person name="Spaulding J."/>
            <person name="Stalker J."/>
            <person name="Stange-Thomann N."/>
            <person name="Stavropoulos S."/>
            <person name="Stone C."/>
            <person name="Strader C."/>
            <person name="Tesfaye S."/>
            <person name="Thomson T."/>
            <person name="Thoulutsang Y."/>
            <person name="Thoulutsang D."/>
            <person name="Topham K."/>
            <person name="Topping I."/>
            <person name="Tsamla T."/>
            <person name="Vassiliev H."/>
            <person name="Vo A."/>
            <person name="Wangchuk T."/>
            <person name="Wangdi T."/>
            <person name="Weiand M."/>
            <person name="Wilkinson J."/>
            <person name="Wilson A."/>
            <person name="Yadav S."/>
            <person name="Young G."/>
            <person name="Yu Q."/>
            <person name="Zembek L."/>
            <person name="Zhong D."/>
            <person name="Zimmer A."/>
            <person name="Zwirko Z."/>
            <person name="Jaffe D.B."/>
            <person name="Alvarez P."/>
            <person name="Brockman W."/>
            <person name="Butler J."/>
            <person name="Chin C."/>
            <person name="Gnerre S."/>
            <person name="Grabherr M."/>
            <person name="Kleber M."/>
            <person name="Mauceli E."/>
            <person name="MacCallum I."/>
        </authorList>
    </citation>
    <scope>NUCLEOTIDE SEQUENCE [LARGE SCALE GENOMIC DNA]</scope>
    <source>
        <strain evidence="3">Tai18E2 / Tucson 14021-0261.01</strain>
    </source>
</reference>
<feature type="signal peptide" evidence="1">
    <location>
        <begin position="1"/>
        <end position="23"/>
    </location>
</feature>
<keyword evidence="1" id="KW-0732">Signal</keyword>
<protein>
    <submittedName>
        <fullName evidence="2">Uncharacterized protein</fullName>
    </submittedName>
</protein>
<name>A0A0R1DYC4_DROYA</name>
<accession>A0A0R1DYC4</accession>
<dbReference type="KEGG" id="dya:Dyak_GE28671"/>
<sequence>MKAVTSTALGSILVILLINFTFAKEKTAEVDLTAPPRQCRLECDSGFHIVVKKGTLYHNGRKLDENARYPPKMACDLERSCDFKLTPQTYSYMNSKPPTGAQLTIKYDCKRDNFQGNTRRITDYTLTNGCPQDSFVQKHVAYFNDRSIAPKPDTPAAQREREMIAMGVCAQVRRFRQSNPNQPIDPYLGTVYLIFDNRSGKNDFLPSPGLKNKCQLKPNALANTFKYNCERKTDKWTCKFDGRNGDLAIHDKINSHLG</sequence>
<proteinExistence type="predicted"/>
<dbReference type="EMBL" id="CM000159">
    <property type="protein sequence ID" value="KRK01993.1"/>
    <property type="molecule type" value="Genomic_DNA"/>
</dbReference>
<reference evidence="2 3" key="2">
    <citation type="journal article" date="2007" name="PLoS Biol.">
        <title>Principles of genome evolution in the Drosophila melanogaster species group.</title>
        <authorList>
            <person name="Ranz J.M."/>
            <person name="Maurin D."/>
            <person name="Chan Y.S."/>
            <person name="von Grotthuss M."/>
            <person name="Hillier L.W."/>
            <person name="Roote J."/>
            <person name="Ashburner M."/>
            <person name="Bergman C.M."/>
        </authorList>
    </citation>
    <scope>NUCLEOTIDE SEQUENCE [LARGE SCALE GENOMIC DNA]</scope>
    <source>
        <strain evidence="3">Tai18E2 / Tucson 14021-0261.01</strain>
    </source>
</reference>
<evidence type="ECO:0000256" key="1">
    <source>
        <dbReference type="SAM" id="SignalP"/>
    </source>
</evidence>
<dbReference type="AlphaFoldDB" id="A0A0R1DYC4"/>
<evidence type="ECO:0000313" key="3">
    <source>
        <dbReference type="Proteomes" id="UP000002282"/>
    </source>
</evidence>
<organism evidence="2 3">
    <name type="scientific">Drosophila yakuba</name>
    <name type="common">Fruit fly</name>
    <dbReference type="NCBI Taxonomy" id="7245"/>
    <lineage>
        <taxon>Eukaryota</taxon>
        <taxon>Metazoa</taxon>
        <taxon>Ecdysozoa</taxon>
        <taxon>Arthropoda</taxon>
        <taxon>Hexapoda</taxon>
        <taxon>Insecta</taxon>
        <taxon>Pterygota</taxon>
        <taxon>Neoptera</taxon>
        <taxon>Endopterygota</taxon>
        <taxon>Diptera</taxon>
        <taxon>Brachycera</taxon>
        <taxon>Muscomorpha</taxon>
        <taxon>Ephydroidea</taxon>
        <taxon>Drosophilidae</taxon>
        <taxon>Drosophila</taxon>
        <taxon>Sophophora</taxon>
    </lineage>
</organism>
<dbReference type="Proteomes" id="UP000002282">
    <property type="component" value="Chromosome 3L"/>
</dbReference>
<gene>
    <name evidence="2" type="primary">Dyak\GE28671</name>
    <name evidence="2" type="synonym">GE28671</name>
    <name evidence="2" type="ORF">Dyak_GE28671</name>
</gene>
<dbReference type="OrthoDB" id="7858817at2759"/>
<feature type="chain" id="PRO_5006403011" evidence="1">
    <location>
        <begin position="24"/>
        <end position="258"/>
    </location>
</feature>